<keyword evidence="3" id="KW-1185">Reference proteome</keyword>
<keyword evidence="1" id="KW-0472">Membrane</keyword>
<dbReference type="NCBIfam" id="TIGR02532">
    <property type="entry name" value="IV_pilin_GFxxxE"/>
    <property type="match status" value="1"/>
</dbReference>
<sequence length="171" mass="19700">MRKGATLVELVIGLAILSMALSFTFPLWQMENPKRILAKEQHRLYLFLRQIQGRAENSAEIWLILANRHPITKHWCMTAQIKHEKRCDCFNPTTCPKTLYAHFYFPYFEGQTTIISPKLYPIEVARFNGIRNTVDANCFLLQAGEEHTLFSFFNVGSVKLKSNQSASACTR</sequence>
<keyword evidence="1" id="KW-1133">Transmembrane helix</keyword>
<dbReference type="AlphaFoldDB" id="A0A1V3ICP7"/>
<dbReference type="InterPro" id="IPR012902">
    <property type="entry name" value="N_methyl_site"/>
</dbReference>
<evidence type="ECO:0000256" key="1">
    <source>
        <dbReference type="SAM" id="Phobius"/>
    </source>
</evidence>
<accession>A0A1V3ICP7</accession>
<comment type="caution">
    <text evidence="2">The sequence shown here is derived from an EMBL/GenBank/DDBJ whole genome shotgun (WGS) entry which is preliminary data.</text>
</comment>
<organism evidence="2 3">
    <name type="scientific">Rodentibacter heidelbergensis</name>
    <dbReference type="NCBI Taxonomy" id="1908258"/>
    <lineage>
        <taxon>Bacteria</taxon>
        <taxon>Pseudomonadati</taxon>
        <taxon>Pseudomonadota</taxon>
        <taxon>Gammaproteobacteria</taxon>
        <taxon>Pasteurellales</taxon>
        <taxon>Pasteurellaceae</taxon>
        <taxon>Rodentibacter</taxon>
    </lineage>
</organism>
<dbReference type="STRING" id="1908258.BKK48_01090"/>
<evidence type="ECO:0000313" key="3">
    <source>
        <dbReference type="Proteomes" id="UP000189437"/>
    </source>
</evidence>
<gene>
    <name evidence="2" type="ORF">BKK48_01090</name>
</gene>
<name>A0A1V3ICP7_9PAST</name>
<reference evidence="2 3" key="1">
    <citation type="submission" date="2016-10" db="EMBL/GenBank/DDBJ databases">
        <title>Rodentibacter gen. nov. and new species.</title>
        <authorList>
            <person name="Christensen H."/>
        </authorList>
    </citation>
    <scope>NUCLEOTIDE SEQUENCE [LARGE SCALE GENOMIC DNA]</scope>
    <source>
        <strain evidence="2 3">Ac69</strain>
    </source>
</reference>
<protein>
    <submittedName>
        <fullName evidence="2">Prepilin-type N-terminal cleavage/methylation domain-containing protein</fullName>
    </submittedName>
</protein>
<keyword evidence="1" id="KW-0812">Transmembrane</keyword>
<proteinExistence type="predicted"/>
<evidence type="ECO:0000313" key="2">
    <source>
        <dbReference type="EMBL" id="OOF37555.1"/>
    </source>
</evidence>
<feature type="transmembrane region" description="Helical" evidence="1">
    <location>
        <begin position="7"/>
        <end position="28"/>
    </location>
</feature>
<dbReference type="EMBL" id="MLHH01000003">
    <property type="protein sequence ID" value="OOF37555.1"/>
    <property type="molecule type" value="Genomic_DNA"/>
</dbReference>
<dbReference type="RefSeq" id="WP_077426378.1">
    <property type="nucleotide sequence ID" value="NZ_MLHH01000003.1"/>
</dbReference>
<dbReference type="Proteomes" id="UP000189437">
    <property type="component" value="Unassembled WGS sequence"/>
</dbReference>
<dbReference type="OrthoDB" id="5690345at2"/>